<proteinExistence type="predicted"/>
<accession>A0A660HMV4</accession>
<sequence>MLIKKTKYSNNKISLMYEFENNKNPNPPDDSVINKQAELIKEYYCGLSIYNDLVHRPLIPRLKTKTTYNSDETIQQIQFFNYGTLTHTDEFNNNKKRKTTWYVCK</sequence>
<evidence type="ECO:0000313" key="1">
    <source>
        <dbReference type="EMBL" id="AYJ01367.1"/>
    </source>
</evidence>
<dbReference type="Proteomes" id="UP000272462">
    <property type="component" value="Chromosome"/>
</dbReference>
<dbReference type="KEGG" id="pzi:CWO85_02545"/>
<reference evidence="1 2" key="1">
    <citation type="journal article" date="2018" name="BMC Genomics">
        <title>Comparative genome analysis of jujube witches'-broom Phytoplasma, an obligate pathogen that causes jujube witches'-broom disease.</title>
        <authorList>
            <person name="Wang J."/>
            <person name="Song L."/>
            <person name="Jiao Q."/>
            <person name="Yang S."/>
            <person name="Gao R."/>
            <person name="Lu X."/>
            <person name="Zhou G."/>
        </authorList>
    </citation>
    <scope>NUCLEOTIDE SEQUENCE [LARGE SCALE GENOMIC DNA]</scope>
    <source>
        <strain evidence="1">Jwb-nky</strain>
    </source>
</reference>
<evidence type="ECO:0000313" key="2">
    <source>
        <dbReference type="Proteomes" id="UP000272462"/>
    </source>
</evidence>
<organism evidence="1 2">
    <name type="scientific">Ziziphus jujuba witches'-broom phytoplasma</name>
    <dbReference type="NCBI Taxonomy" id="135727"/>
    <lineage>
        <taxon>Bacteria</taxon>
        <taxon>Bacillati</taxon>
        <taxon>Mycoplasmatota</taxon>
        <taxon>Mollicutes</taxon>
        <taxon>Acholeplasmatales</taxon>
        <taxon>Acholeplasmataceae</taxon>
        <taxon>Candidatus Phytoplasma</taxon>
        <taxon>16SrV (Elm yellows group)</taxon>
    </lineage>
</organism>
<name>A0A660HMV4_ZIZJU</name>
<dbReference type="EMBL" id="CP025121">
    <property type="protein sequence ID" value="AYJ01367.1"/>
    <property type="molecule type" value="Genomic_DNA"/>
</dbReference>
<keyword evidence="2" id="KW-1185">Reference proteome</keyword>
<protein>
    <submittedName>
        <fullName evidence="1">Uncharacterized protein</fullName>
    </submittedName>
</protein>
<dbReference type="AlphaFoldDB" id="A0A660HMV4"/>
<gene>
    <name evidence="1" type="ORF">CWO85_02545</name>
</gene>